<proteinExistence type="predicted"/>
<gene>
    <name evidence="1" type="ORF">A3J66_00925</name>
</gene>
<dbReference type="AlphaFoldDB" id="A0A1F6LYT4"/>
<evidence type="ECO:0000313" key="2">
    <source>
        <dbReference type="Proteomes" id="UP000176282"/>
    </source>
</evidence>
<comment type="caution">
    <text evidence="1">The sequence shown here is derived from an EMBL/GenBank/DDBJ whole genome shotgun (WGS) entry which is preliminary data.</text>
</comment>
<protein>
    <submittedName>
        <fullName evidence="1">Uncharacterized protein</fullName>
    </submittedName>
</protein>
<sequence>MRQVTIRQIDDWEVIEITEAGAVLHRLPFQSMPGFRAWRAFIVRDGLLPTAELSTLDRQHLRAHEQPMTSQEQAAICLYRASSFAVLALTGNGHNLVMKMEVDQHGPVAEVRLQQTVVYLRCPMPASLERATIVVQALDEKGASLSLQTKMLTGLYRVPGVAACVSMEVIAGEMTFLQSLASDLSRALRPSVPRHNFTFMGMSAVFILSMSPDLVLEMVETEETILFIPRAGDGRLVAKMSEVMSLMLGRLGPGVTRRFIDEDGNA</sequence>
<dbReference type="EMBL" id="MFQB01000058">
    <property type="protein sequence ID" value="OGH64498.1"/>
    <property type="molecule type" value="Genomic_DNA"/>
</dbReference>
<organism evidence="1 2">
    <name type="scientific">Candidatus Magasanikbacteria bacterium RIFCSPHIGHO2_02_FULL_47_14</name>
    <dbReference type="NCBI Taxonomy" id="1798680"/>
    <lineage>
        <taxon>Bacteria</taxon>
        <taxon>Candidatus Magasanikiibacteriota</taxon>
    </lineage>
</organism>
<reference evidence="1 2" key="1">
    <citation type="journal article" date="2016" name="Nat. Commun.">
        <title>Thousands of microbial genomes shed light on interconnected biogeochemical processes in an aquifer system.</title>
        <authorList>
            <person name="Anantharaman K."/>
            <person name="Brown C.T."/>
            <person name="Hug L.A."/>
            <person name="Sharon I."/>
            <person name="Castelle C.J."/>
            <person name="Probst A.J."/>
            <person name="Thomas B.C."/>
            <person name="Singh A."/>
            <person name="Wilkins M.J."/>
            <person name="Karaoz U."/>
            <person name="Brodie E.L."/>
            <person name="Williams K.H."/>
            <person name="Hubbard S.S."/>
            <person name="Banfield J.F."/>
        </authorList>
    </citation>
    <scope>NUCLEOTIDE SEQUENCE [LARGE SCALE GENOMIC DNA]</scope>
</reference>
<dbReference type="Proteomes" id="UP000176282">
    <property type="component" value="Unassembled WGS sequence"/>
</dbReference>
<evidence type="ECO:0000313" key="1">
    <source>
        <dbReference type="EMBL" id="OGH64498.1"/>
    </source>
</evidence>
<name>A0A1F6LYT4_9BACT</name>
<accession>A0A1F6LYT4</accession>